<gene>
    <name evidence="6" type="ORF">I568_00503</name>
</gene>
<sequence>MSKCLVIGSSVCDCFIYTDRLPTREADVQIKAQKMQIGGCAFNVAATLKGLGADFDFLSPVGQGVYGDFVAQELTKQQLPVMRVDGDNGCCYCFIEADGERSFLSYHGVEYRFQPAWLDSYDLASYSYLYLCGLEVEEPTGEALVDSLANFSGKIVFCPGPRVDKIASKRCQKLLSYQPILHLNEQEAYLMSGENELQLAIERLYSWTQSLVIVTLGADGVIAYNGTWLRVSQEKVPVCDTLGAGDSHAAGFLAGVLSGKNLHQSLVFANQVAGEVVQVTGCLLESKTYQKLRRLKTYV</sequence>
<comment type="caution">
    <text evidence="6">The sequence shown here is derived from an EMBL/GenBank/DDBJ whole genome shotgun (WGS) entry which is preliminary data.</text>
</comment>
<dbReference type="GO" id="GO:0006796">
    <property type="term" value="P:phosphate-containing compound metabolic process"/>
    <property type="evidence" value="ECO:0007669"/>
    <property type="project" value="UniProtKB-ARBA"/>
</dbReference>
<dbReference type="Proteomes" id="UP000014113">
    <property type="component" value="Unassembled WGS sequence"/>
</dbReference>
<evidence type="ECO:0000256" key="2">
    <source>
        <dbReference type="ARBA" id="ARBA00022679"/>
    </source>
</evidence>
<comment type="similarity">
    <text evidence="1 4">Belongs to the carbohydrate kinase PfkB family.</text>
</comment>
<dbReference type="Pfam" id="PF00294">
    <property type="entry name" value="PfkB"/>
    <property type="match status" value="1"/>
</dbReference>
<evidence type="ECO:0000313" key="6">
    <source>
        <dbReference type="EMBL" id="EOW87459.1"/>
    </source>
</evidence>
<protein>
    <recommendedName>
        <fullName evidence="5">Carbohydrate kinase PfkB domain-containing protein</fullName>
    </recommendedName>
</protein>
<dbReference type="Gene3D" id="3.40.1190.20">
    <property type="match status" value="1"/>
</dbReference>
<dbReference type="GO" id="GO:0016301">
    <property type="term" value="F:kinase activity"/>
    <property type="evidence" value="ECO:0007669"/>
    <property type="project" value="UniProtKB-KW"/>
</dbReference>
<dbReference type="SUPFAM" id="SSF53613">
    <property type="entry name" value="Ribokinase-like"/>
    <property type="match status" value="1"/>
</dbReference>
<feature type="domain" description="Carbohydrate kinase PfkB" evidence="5">
    <location>
        <begin position="1"/>
        <end position="283"/>
    </location>
</feature>
<dbReference type="PANTHER" id="PTHR10584">
    <property type="entry name" value="SUGAR KINASE"/>
    <property type="match status" value="1"/>
</dbReference>
<name>S1P301_9ENTE</name>
<dbReference type="RefSeq" id="WP_016182864.1">
    <property type="nucleotide sequence ID" value="NZ_JXKI01000006.1"/>
</dbReference>
<keyword evidence="3 4" id="KW-0418">Kinase</keyword>
<dbReference type="OrthoDB" id="9775849at2"/>
<dbReference type="InterPro" id="IPR029056">
    <property type="entry name" value="Ribokinase-like"/>
</dbReference>
<reference evidence="6 7" key="1">
    <citation type="submission" date="2013-03" db="EMBL/GenBank/DDBJ databases">
        <title>The Genome Sequence of Enterococcus columbae ATCC_51263 (PacBio/Illumina hybrid assembly).</title>
        <authorList>
            <consortium name="The Broad Institute Genomics Platform"/>
            <consortium name="The Broad Institute Genome Sequencing Center for Infectious Disease"/>
            <person name="Earl A."/>
            <person name="Russ C."/>
            <person name="Gilmore M."/>
            <person name="Surin D."/>
            <person name="Walker B."/>
            <person name="Young S."/>
            <person name="Zeng Q."/>
            <person name="Gargeya S."/>
            <person name="Fitzgerald M."/>
            <person name="Haas B."/>
            <person name="Abouelleil A."/>
            <person name="Allen A.W."/>
            <person name="Alvarado L."/>
            <person name="Arachchi H.M."/>
            <person name="Berlin A.M."/>
            <person name="Chapman S.B."/>
            <person name="Gainer-Dewar J."/>
            <person name="Goldberg J."/>
            <person name="Griggs A."/>
            <person name="Gujja S."/>
            <person name="Hansen M."/>
            <person name="Howarth C."/>
            <person name="Imamovic A."/>
            <person name="Ireland A."/>
            <person name="Larimer J."/>
            <person name="McCowan C."/>
            <person name="Murphy C."/>
            <person name="Pearson M."/>
            <person name="Poon T.W."/>
            <person name="Priest M."/>
            <person name="Roberts A."/>
            <person name="Saif S."/>
            <person name="Shea T."/>
            <person name="Sisk P."/>
            <person name="Sykes S."/>
            <person name="Wortman J."/>
            <person name="Nusbaum C."/>
            <person name="Birren B."/>
        </authorList>
    </citation>
    <scope>NUCLEOTIDE SEQUENCE [LARGE SCALE GENOMIC DNA]</scope>
    <source>
        <strain evidence="6 7">ATCC 51263</strain>
    </source>
</reference>
<dbReference type="PANTHER" id="PTHR10584:SF166">
    <property type="entry name" value="RIBOKINASE"/>
    <property type="match status" value="1"/>
</dbReference>
<accession>S1P301</accession>
<keyword evidence="7" id="KW-1185">Reference proteome</keyword>
<dbReference type="InterPro" id="IPR002173">
    <property type="entry name" value="Carboh/pur_kinase_PfkB_CS"/>
</dbReference>
<dbReference type="PRINTS" id="PR00990">
    <property type="entry name" value="RIBOKINASE"/>
</dbReference>
<evidence type="ECO:0000313" key="7">
    <source>
        <dbReference type="Proteomes" id="UP000014113"/>
    </source>
</evidence>
<dbReference type="PROSITE" id="PS00584">
    <property type="entry name" value="PFKB_KINASES_2"/>
    <property type="match status" value="1"/>
</dbReference>
<dbReference type="AlphaFoldDB" id="S1P301"/>
<dbReference type="EMBL" id="ASWJ01000003">
    <property type="protein sequence ID" value="EOW87459.1"/>
    <property type="molecule type" value="Genomic_DNA"/>
</dbReference>
<evidence type="ECO:0000256" key="1">
    <source>
        <dbReference type="ARBA" id="ARBA00010688"/>
    </source>
</evidence>
<dbReference type="GO" id="GO:0005829">
    <property type="term" value="C:cytosol"/>
    <property type="evidence" value="ECO:0007669"/>
    <property type="project" value="TreeGrafter"/>
</dbReference>
<evidence type="ECO:0000256" key="3">
    <source>
        <dbReference type="ARBA" id="ARBA00022777"/>
    </source>
</evidence>
<organism evidence="6 7">
    <name type="scientific">Enterococcus columbae DSM 7374 = ATCC 51263</name>
    <dbReference type="NCBI Taxonomy" id="1121865"/>
    <lineage>
        <taxon>Bacteria</taxon>
        <taxon>Bacillati</taxon>
        <taxon>Bacillota</taxon>
        <taxon>Bacilli</taxon>
        <taxon>Lactobacillales</taxon>
        <taxon>Enterococcaceae</taxon>
        <taxon>Enterococcus</taxon>
    </lineage>
</organism>
<dbReference type="PATRIC" id="fig|1121865.3.peg.691"/>
<dbReference type="InterPro" id="IPR011611">
    <property type="entry name" value="PfkB_dom"/>
</dbReference>
<dbReference type="InterPro" id="IPR002139">
    <property type="entry name" value="Ribo/fructo_kinase"/>
</dbReference>
<proteinExistence type="inferred from homology"/>
<evidence type="ECO:0000259" key="5">
    <source>
        <dbReference type="Pfam" id="PF00294"/>
    </source>
</evidence>
<evidence type="ECO:0000256" key="4">
    <source>
        <dbReference type="RuleBase" id="RU003704"/>
    </source>
</evidence>
<keyword evidence="2 4" id="KW-0808">Transferase</keyword>
<dbReference type="eggNOG" id="COG0524">
    <property type="taxonomic scope" value="Bacteria"/>
</dbReference>
<dbReference type="STRING" id="1121865.OMW_00701"/>